<dbReference type="GO" id="GO:0009252">
    <property type="term" value="P:peptidoglycan biosynthetic process"/>
    <property type="evidence" value="ECO:0007669"/>
    <property type="project" value="UniProtKB-UniRule"/>
</dbReference>
<dbReference type="Pfam" id="PF02873">
    <property type="entry name" value="MurB_C"/>
    <property type="match status" value="1"/>
</dbReference>
<comment type="function">
    <text evidence="2 17">Cell wall formation.</text>
</comment>
<comment type="similarity">
    <text evidence="5 17">Belongs to the MurB family.</text>
</comment>
<dbReference type="NCBIfam" id="TIGR00179">
    <property type="entry name" value="murB"/>
    <property type="match status" value="1"/>
</dbReference>
<dbReference type="EC" id="1.3.1.98" evidence="17"/>
<feature type="active site" evidence="17">
    <location>
        <position position="195"/>
    </location>
</feature>
<dbReference type="GO" id="GO:0008762">
    <property type="term" value="F:UDP-N-acetylmuramate dehydrogenase activity"/>
    <property type="evidence" value="ECO:0007669"/>
    <property type="project" value="UniProtKB-UniRule"/>
</dbReference>
<dbReference type="Proteomes" id="UP001431656">
    <property type="component" value="Chromosome"/>
</dbReference>
<keyword evidence="12 17" id="KW-0573">Peptidoglycan synthesis</keyword>
<dbReference type="NCBIfam" id="NF000755">
    <property type="entry name" value="PRK00046.1"/>
    <property type="match status" value="1"/>
</dbReference>
<dbReference type="GO" id="GO:0008360">
    <property type="term" value="P:regulation of cell shape"/>
    <property type="evidence" value="ECO:0007669"/>
    <property type="project" value="UniProtKB-KW"/>
</dbReference>
<evidence type="ECO:0000256" key="10">
    <source>
        <dbReference type="ARBA" id="ARBA00022857"/>
    </source>
</evidence>
<proteinExistence type="inferred from homology"/>
<dbReference type="PANTHER" id="PTHR21071:SF4">
    <property type="entry name" value="UDP-N-ACETYLENOLPYRUVOYLGLUCOSAMINE REDUCTASE"/>
    <property type="match status" value="1"/>
</dbReference>
<dbReference type="SUPFAM" id="SSF56194">
    <property type="entry name" value="Uridine diphospho-N-Acetylenolpyruvylglucosamine reductase, MurB, C-terminal domain"/>
    <property type="match status" value="1"/>
</dbReference>
<keyword evidence="14 17" id="KW-0131">Cell cycle</keyword>
<evidence type="ECO:0000256" key="15">
    <source>
        <dbReference type="ARBA" id="ARBA00023316"/>
    </source>
</evidence>
<feature type="active site" evidence="17">
    <location>
        <position position="374"/>
    </location>
</feature>
<evidence type="ECO:0000259" key="18">
    <source>
        <dbReference type="PROSITE" id="PS51387"/>
    </source>
</evidence>
<evidence type="ECO:0000256" key="11">
    <source>
        <dbReference type="ARBA" id="ARBA00022960"/>
    </source>
</evidence>
<keyword evidence="9 17" id="KW-0274">FAD</keyword>
<keyword evidence="8 17" id="KW-0285">Flavoprotein</keyword>
<dbReference type="InterPro" id="IPR016167">
    <property type="entry name" value="FAD-bd_PCMH_sub1"/>
</dbReference>
<evidence type="ECO:0000256" key="9">
    <source>
        <dbReference type="ARBA" id="ARBA00022827"/>
    </source>
</evidence>
<dbReference type="InterPro" id="IPR016169">
    <property type="entry name" value="FAD-bd_PCMH_sub2"/>
</dbReference>
<dbReference type="InterPro" id="IPR036318">
    <property type="entry name" value="FAD-bd_PCMH-like_sf"/>
</dbReference>
<keyword evidence="11 17" id="KW-0133">Cell shape</keyword>
<evidence type="ECO:0000256" key="16">
    <source>
        <dbReference type="ARBA" id="ARBA00048914"/>
    </source>
</evidence>
<evidence type="ECO:0000313" key="19">
    <source>
        <dbReference type="EMBL" id="BEH02878.1"/>
    </source>
</evidence>
<dbReference type="GO" id="GO:0005829">
    <property type="term" value="C:cytosol"/>
    <property type="evidence" value="ECO:0007669"/>
    <property type="project" value="TreeGrafter"/>
</dbReference>
<dbReference type="GO" id="GO:0071949">
    <property type="term" value="F:FAD binding"/>
    <property type="evidence" value="ECO:0007669"/>
    <property type="project" value="InterPro"/>
</dbReference>
<evidence type="ECO:0000313" key="20">
    <source>
        <dbReference type="Proteomes" id="UP001431656"/>
    </source>
</evidence>
<evidence type="ECO:0000256" key="8">
    <source>
        <dbReference type="ARBA" id="ARBA00022630"/>
    </source>
</evidence>
<organism evidence="19 20">
    <name type="scientific">Brooklawnia propionicigenes</name>
    <dbReference type="NCBI Taxonomy" id="3041175"/>
    <lineage>
        <taxon>Bacteria</taxon>
        <taxon>Bacillati</taxon>
        <taxon>Actinomycetota</taxon>
        <taxon>Actinomycetes</taxon>
        <taxon>Propionibacteriales</taxon>
        <taxon>Propionibacteriaceae</taxon>
        <taxon>Brooklawnia</taxon>
    </lineage>
</organism>
<feature type="active site" description="Proton donor" evidence="17">
    <location>
        <position position="279"/>
    </location>
</feature>
<dbReference type="InterPro" id="IPR003170">
    <property type="entry name" value="MurB"/>
</dbReference>
<feature type="domain" description="FAD-binding PCMH-type" evidence="18">
    <location>
        <begin position="47"/>
        <end position="262"/>
    </location>
</feature>
<evidence type="ECO:0000256" key="5">
    <source>
        <dbReference type="ARBA" id="ARBA00010485"/>
    </source>
</evidence>
<keyword evidence="7 17" id="KW-0132">Cell division</keyword>
<dbReference type="Gene3D" id="3.30.43.10">
    <property type="entry name" value="Uridine Diphospho-n-acetylenolpyruvylglucosamine Reductase, domain 2"/>
    <property type="match status" value="1"/>
</dbReference>
<gene>
    <name evidence="17" type="primary">murB</name>
    <name evidence="19" type="ORF">brsh051_21590</name>
</gene>
<evidence type="ECO:0000256" key="2">
    <source>
        <dbReference type="ARBA" id="ARBA00003921"/>
    </source>
</evidence>
<keyword evidence="13 17" id="KW-0560">Oxidoreductase</keyword>
<dbReference type="NCBIfam" id="NF010478">
    <property type="entry name" value="PRK13903.1"/>
    <property type="match status" value="1"/>
</dbReference>
<dbReference type="KEGG" id="broo:brsh051_21590"/>
<evidence type="ECO:0000256" key="4">
    <source>
        <dbReference type="ARBA" id="ARBA00004752"/>
    </source>
</evidence>
<accession>A0AAN0MHG3</accession>
<dbReference type="Pfam" id="PF01565">
    <property type="entry name" value="FAD_binding_4"/>
    <property type="match status" value="1"/>
</dbReference>
<dbReference type="Gene3D" id="3.30.465.10">
    <property type="match status" value="1"/>
</dbReference>
<keyword evidence="15 17" id="KW-0961">Cell wall biogenesis/degradation</keyword>
<evidence type="ECO:0000256" key="7">
    <source>
        <dbReference type="ARBA" id="ARBA00022618"/>
    </source>
</evidence>
<dbReference type="EMBL" id="AP028056">
    <property type="protein sequence ID" value="BEH02878.1"/>
    <property type="molecule type" value="Genomic_DNA"/>
</dbReference>
<keyword evidence="20" id="KW-1185">Reference proteome</keyword>
<name>A0AAN0MHG3_9ACTN</name>
<sequence length="382" mass="40768">MSDYSNVPDDFDPMQVDSCSLERLSGALPTRATTDSVVLADHTTFHIGGSARRLVRARTPDEVVDAVREADAAGEPLLVLSGGSNVLIADRGFDGTVVLVDTHGVDADVSACGGAFVRIQAGEIWDDVVAYTIEQEWAGIEALSGIPGLVGAAPIQNIGAYGQDVSQTIARVRTWDRQAGEFRTFVADKCGFGYRDSLFKRSRVAGQATGRYVVLEVWFHLGLASRSEPVRYGQLAAALGVEIGDRAPTARVREAVLALRASKGMVVDPADHDTWSAGSFFMNPILEPEAAVQLPADAPRFLQPDGRVKSSAAWLIDHAGFVKGFPSQGPARLSSKHVLALTNHDGARAADIAELARTVRAGVAERFGVWLEPEPVLVGLEI</sequence>
<protein>
    <recommendedName>
        <fullName evidence="17">UDP-N-acetylenolpyruvoylglucosamine reductase</fullName>
        <ecNumber evidence="17">1.3.1.98</ecNumber>
    </recommendedName>
    <alternativeName>
        <fullName evidence="17">UDP-N-acetylmuramate dehydrogenase</fullName>
    </alternativeName>
</protein>
<comment type="pathway">
    <text evidence="4 17">Cell wall biogenesis; peptidoglycan biosynthesis.</text>
</comment>
<comment type="catalytic activity">
    <reaction evidence="16 17">
        <text>UDP-N-acetyl-alpha-D-muramate + NADP(+) = UDP-N-acetyl-3-O-(1-carboxyvinyl)-alpha-D-glucosamine + NADPH + H(+)</text>
        <dbReference type="Rhea" id="RHEA:12248"/>
        <dbReference type="ChEBI" id="CHEBI:15378"/>
        <dbReference type="ChEBI" id="CHEBI:57783"/>
        <dbReference type="ChEBI" id="CHEBI:58349"/>
        <dbReference type="ChEBI" id="CHEBI:68483"/>
        <dbReference type="ChEBI" id="CHEBI:70757"/>
        <dbReference type="EC" id="1.3.1.98"/>
    </reaction>
</comment>
<reference evidence="19" key="1">
    <citation type="journal article" date="2024" name="Int. J. Syst. Evol. Microbiol.">
        <title>Brooklawnia propionicigenes sp. nov., a facultatively anaerobic, propionate-producing bacterium isolated from a methanogenic reactor treating waste from cattle farms.</title>
        <authorList>
            <person name="Akita Y."/>
            <person name="Ueki A."/>
            <person name="Tonouchi A."/>
            <person name="Sugawara Y."/>
            <person name="Honma S."/>
            <person name="Kaku N."/>
            <person name="Ueki K."/>
        </authorList>
    </citation>
    <scope>NUCLEOTIDE SEQUENCE</scope>
    <source>
        <strain evidence="19">SH051</strain>
    </source>
</reference>
<keyword evidence="10 17" id="KW-0521">NADP</keyword>
<dbReference type="InterPro" id="IPR011601">
    <property type="entry name" value="MurB_C"/>
</dbReference>
<evidence type="ECO:0000256" key="3">
    <source>
        <dbReference type="ARBA" id="ARBA00004496"/>
    </source>
</evidence>
<dbReference type="HAMAP" id="MF_00037">
    <property type="entry name" value="MurB"/>
    <property type="match status" value="1"/>
</dbReference>
<keyword evidence="6 17" id="KW-0963">Cytoplasm</keyword>
<dbReference type="RefSeq" id="WP_286264861.1">
    <property type="nucleotide sequence ID" value="NZ_AP028056.1"/>
</dbReference>
<dbReference type="AlphaFoldDB" id="A0AAN0MHG3"/>
<dbReference type="SUPFAM" id="SSF56176">
    <property type="entry name" value="FAD-binding/transporter-associated domain-like"/>
    <property type="match status" value="1"/>
</dbReference>
<dbReference type="PANTHER" id="PTHR21071">
    <property type="entry name" value="UDP-N-ACETYLENOLPYRUVOYLGLUCOSAMINE REDUCTASE"/>
    <property type="match status" value="1"/>
</dbReference>
<evidence type="ECO:0000256" key="14">
    <source>
        <dbReference type="ARBA" id="ARBA00023306"/>
    </source>
</evidence>
<dbReference type="PROSITE" id="PS51387">
    <property type="entry name" value="FAD_PCMH"/>
    <property type="match status" value="1"/>
</dbReference>
<evidence type="ECO:0000256" key="12">
    <source>
        <dbReference type="ARBA" id="ARBA00022984"/>
    </source>
</evidence>
<evidence type="ECO:0000256" key="17">
    <source>
        <dbReference type="HAMAP-Rule" id="MF_00037"/>
    </source>
</evidence>
<dbReference type="Gene3D" id="3.90.78.10">
    <property type="entry name" value="UDP-N-acetylenolpyruvoylglucosamine reductase, C-terminal domain"/>
    <property type="match status" value="1"/>
</dbReference>
<comment type="subcellular location">
    <subcellularLocation>
        <location evidence="3 17">Cytoplasm</location>
    </subcellularLocation>
</comment>
<evidence type="ECO:0000256" key="13">
    <source>
        <dbReference type="ARBA" id="ARBA00023002"/>
    </source>
</evidence>
<evidence type="ECO:0000256" key="6">
    <source>
        <dbReference type="ARBA" id="ARBA00022490"/>
    </source>
</evidence>
<dbReference type="GO" id="GO:0051301">
    <property type="term" value="P:cell division"/>
    <property type="evidence" value="ECO:0007669"/>
    <property type="project" value="UniProtKB-KW"/>
</dbReference>
<dbReference type="InterPro" id="IPR016166">
    <property type="entry name" value="FAD-bd_PCMH"/>
</dbReference>
<comment type="cofactor">
    <cofactor evidence="1 17">
        <name>FAD</name>
        <dbReference type="ChEBI" id="CHEBI:57692"/>
    </cofactor>
</comment>
<dbReference type="InterPro" id="IPR036635">
    <property type="entry name" value="MurB_C_sf"/>
</dbReference>
<dbReference type="GO" id="GO:0071555">
    <property type="term" value="P:cell wall organization"/>
    <property type="evidence" value="ECO:0007669"/>
    <property type="project" value="UniProtKB-KW"/>
</dbReference>
<evidence type="ECO:0000256" key="1">
    <source>
        <dbReference type="ARBA" id="ARBA00001974"/>
    </source>
</evidence>
<dbReference type="InterPro" id="IPR006094">
    <property type="entry name" value="Oxid_FAD_bind_N"/>
</dbReference>